<keyword evidence="2" id="KW-1185">Reference proteome</keyword>
<name>A0A1H0Z775_NATTX</name>
<reference evidence="2" key="1">
    <citation type="submission" date="2016-10" db="EMBL/GenBank/DDBJ databases">
        <authorList>
            <person name="Varghese N."/>
            <person name="Submissions S."/>
        </authorList>
    </citation>
    <scope>NUCLEOTIDE SEQUENCE [LARGE SCALE GENOMIC DNA]</scope>
    <source>
        <strain evidence="2">DSM 24767</strain>
    </source>
</reference>
<evidence type="ECO:0000313" key="2">
    <source>
        <dbReference type="Proteomes" id="UP000198848"/>
    </source>
</evidence>
<protein>
    <recommendedName>
        <fullName evidence="3">Lipoprotein</fullName>
    </recommendedName>
</protein>
<proteinExistence type="predicted"/>
<gene>
    <name evidence="1" type="ORF">SAMN04489842_0164</name>
</gene>
<dbReference type="Proteomes" id="UP000198848">
    <property type="component" value="Unassembled WGS sequence"/>
</dbReference>
<sequence>MKRRQLLVSLGAGSTISTAGCTSRLETGVELSWITCRRHAIDPVDDPPPIEIRVVDDGNVVAERTVNEEEFWESVFDCRWGPEQVSYTVQGRFDGDDEWLRSWNLAEFDADPLGAVVYVFEDENGNPDLTMGAIDDPDSDIIDPC</sequence>
<dbReference type="PROSITE" id="PS51257">
    <property type="entry name" value="PROKAR_LIPOPROTEIN"/>
    <property type="match status" value="1"/>
</dbReference>
<dbReference type="STRING" id="1095778.SAMN04489842_0164"/>
<organism evidence="1 2">
    <name type="scientific">Natronobacterium texcoconense</name>
    <dbReference type="NCBI Taxonomy" id="1095778"/>
    <lineage>
        <taxon>Archaea</taxon>
        <taxon>Methanobacteriati</taxon>
        <taxon>Methanobacteriota</taxon>
        <taxon>Stenosarchaea group</taxon>
        <taxon>Halobacteria</taxon>
        <taxon>Halobacteriales</taxon>
        <taxon>Natrialbaceae</taxon>
        <taxon>Natronobacterium</taxon>
    </lineage>
</organism>
<evidence type="ECO:0000313" key="1">
    <source>
        <dbReference type="EMBL" id="SDQ23327.1"/>
    </source>
</evidence>
<accession>A0A1H0Z775</accession>
<dbReference type="AlphaFoldDB" id="A0A1H0Z775"/>
<evidence type="ECO:0008006" key="3">
    <source>
        <dbReference type="Google" id="ProtNLM"/>
    </source>
</evidence>
<dbReference type="EMBL" id="FNLC01000001">
    <property type="protein sequence ID" value="SDQ23327.1"/>
    <property type="molecule type" value="Genomic_DNA"/>
</dbReference>